<organism evidence="1 2">
    <name type="scientific">Nocardioides phosphati</name>
    <dbReference type="NCBI Taxonomy" id="1867775"/>
    <lineage>
        <taxon>Bacteria</taxon>
        <taxon>Bacillati</taxon>
        <taxon>Actinomycetota</taxon>
        <taxon>Actinomycetes</taxon>
        <taxon>Propionibacteriales</taxon>
        <taxon>Nocardioidaceae</taxon>
        <taxon>Nocardioides</taxon>
    </lineage>
</organism>
<protein>
    <recommendedName>
        <fullName evidence="3">ImmA/IrrE family metallo-endopeptidase</fullName>
    </recommendedName>
</protein>
<gene>
    <name evidence="1" type="ORF">GCM10011584_04650</name>
</gene>
<evidence type="ECO:0008006" key="3">
    <source>
        <dbReference type="Google" id="ProtNLM"/>
    </source>
</evidence>
<evidence type="ECO:0000313" key="1">
    <source>
        <dbReference type="EMBL" id="GGO85224.1"/>
    </source>
</evidence>
<dbReference type="RefSeq" id="WP_188782361.1">
    <property type="nucleotide sequence ID" value="NZ_BMNI01000001.1"/>
</dbReference>
<reference evidence="2" key="1">
    <citation type="journal article" date="2019" name="Int. J. Syst. Evol. Microbiol.">
        <title>The Global Catalogue of Microorganisms (GCM) 10K type strain sequencing project: providing services to taxonomists for standard genome sequencing and annotation.</title>
        <authorList>
            <consortium name="The Broad Institute Genomics Platform"/>
            <consortium name="The Broad Institute Genome Sequencing Center for Infectious Disease"/>
            <person name="Wu L."/>
            <person name="Ma J."/>
        </authorList>
    </citation>
    <scope>NUCLEOTIDE SEQUENCE [LARGE SCALE GENOMIC DNA]</scope>
    <source>
        <strain evidence="2">CGMCC 4.7371</strain>
    </source>
</reference>
<sequence length="343" mass="38209">MRTIEECVEAALAVLTPQVRVGFAADPITVLRDGLDLKVQQAPHLAQRRGDGGACDGVSFLQDRVILFAPTPYSRRENFTLAHELGHWLVTQTPPVYDWLFEQPEPNQELETVCDGIAQRLLLTQSSIDQVVQAGPVQARHVLDLYEHSNASIPACAIALAARLPGLGAVVIVEHPGPPDPAVVAYASIRPDPERGWPKVYPWPGQDVPAGHPLHHVRAGGSIRRRSFWAMPWGERADFYLDAVEVRGRWIAVLADTDLWGAERFHPNTAREFDQRPEREIHCCGQTQKVRGYPCTTCDEAHCPECGKCRCERQQDELIMCAGGCFLMFRPNLLVNGLCEECR</sequence>
<keyword evidence="2" id="KW-1185">Reference proteome</keyword>
<evidence type="ECO:0000313" key="2">
    <source>
        <dbReference type="Proteomes" id="UP000655410"/>
    </source>
</evidence>
<proteinExistence type="predicted"/>
<dbReference type="Gene3D" id="1.10.10.2910">
    <property type="match status" value="1"/>
</dbReference>
<dbReference type="Proteomes" id="UP000655410">
    <property type="component" value="Unassembled WGS sequence"/>
</dbReference>
<comment type="caution">
    <text evidence="1">The sequence shown here is derived from an EMBL/GenBank/DDBJ whole genome shotgun (WGS) entry which is preliminary data.</text>
</comment>
<name>A0ABQ2N787_9ACTN</name>
<dbReference type="EMBL" id="BMNI01000001">
    <property type="protein sequence ID" value="GGO85224.1"/>
    <property type="molecule type" value="Genomic_DNA"/>
</dbReference>
<accession>A0ABQ2N787</accession>